<dbReference type="Gene3D" id="1.10.135.10">
    <property type="entry name" value="ATP:guanido phosphotransferase, N-terminal domain"/>
    <property type="match status" value="1"/>
</dbReference>
<evidence type="ECO:0000256" key="1">
    <source>
        <dbReference type="ARBA" id="ARBA00006798"/>
    </source>
</evidence>
<feature type="compositionally biased region" description="Polar residues" evidence="2">
    <location>
        <begin position="139"/>
        <end position="150"/>
    </location>
</feature>
<name>A0AA36AY21_OCTVU</name>
<reference evidence="4" key="1">
    <citation type="submission" date="2023-08" db="EMBL/GenBank/DDBJ databases">
        <authorList>
            <person name="Alioto T."/>
            <person name="Alioto T."/>
            <person name="Gomez Garrido J."/>
        </authorList>
    </citation>
    <scope>NUCLEOTIDE SEQUENCE</scope>
</reference>
<dbReference type="GO" id="GO:0005615">
    <property type="term" value="C:extracellular space"/>
    <property type="evidence" value="ECO:0007669"/>
    <property type="project" value="TreeGrafter"/>
</dbReference>
<sequence>MEKARNEKWKNKRTKLEGTLANCIHSGCKNPDNSVGIYTSDPDAHAVFAEVLDAIIMNDKEIDKVAHLVPGFGDVKNLNLSDLDPSSNLIVSTHVCVGRSHDSFGFLPVLKKEDCVKREQVSVEALKSLESELAGSYYPLSNKSPEVQKQQPEDHSLF</sequence>
<organism evidence="4 5">
    <name type="scientific">Octopus vulgaris</name>
    <name type="common">Common octopus</name>
    <dbReference type="NCBI Taxonomy" id="6645"/>
    <lineage>
        <taxon>Eukaryota</taxon>
        <taxon>Metazoa</taxon>
        <taxon>Spiralia</taxon>
        <taxon>Lophotrochozoa</taxon>
        <taxon>Mollusca</taxon>
        <taxon>Cephalopoda</taxon>
        <taxon>Coleoidea</taxon>
        <taxon>Octopodiformes</taxon>
        <taxon>Octopoda</taxon>
        <taxon>Incirrata</taxon>
        <taxon>Octopodidae</taxon>
        <taxon>Octopus</taxon>
    </lineage>
</organism>
<accession>A0AA36AY21</accession>
<dbReference type="SUPFAM" id="SSF48034">
    <property type="entry name" value="Guanido kinase N-terminal domain"/>
    <property type="match status" value="1"/>
</dbReference>
<dbReference type="InterPro" id="IPR014746">
    <property type="entry name" value="Gln_synth/guanido_kin_cat_dom"/>
</dbReference>
<dbReference type="Gene3D" id="3.30.590.10">
    <property type="entry name" value="Glutamine synthetase/guanido kinase, catalytic domain"/>
    <property type="match status" value="1"/>
</dbReference>
<feature type="domain" description="Phosphagen kinase N-terminal" evidence="3">
    <location>
        <begin position="7"/>
        <end position="56"/>
    </location>
</feature>
<dbReference type="GO" id="GO:0046314">
    <property type="term" value="P:phosphocreatine biosynthetic process"/>
    <property type="evidence" value="ECO:0007669"/>
    <property type="project" value="InterPro"/>
</dbReference>
<protein>
    <submittedName>
        <fullName evidence="4">Arginine kinase</fullName>
    </submittedName>
</protein>
<comment type="similarity">
    <text evidence="1">Belongs to the ATP:guanido phosphotransferase family.</text>
</comment>
<dbReference type="Pfam" id="PF02807">
    <property type="entry name" value="ATP-gua_PtransN"/>
    <property type="match status" value="1"/>
</dbReference>
<evidence type="ECO:0000256" key="2">
    <source>
        <dbReference type="SAM" id="MobiDB-lite"/>
    </source>
</evidence>
<evidence type="ECO:0000259" key="3">
    <source>
        <dbReference type="Pfam" id="PF02807"/>
    </source>
</evidence>
<dbReference type="InterPro" id="IPR022413">
    <property type="entry name" value="ATP-guanido_PTrfase_N"/>
</dbReference>
<dbReference type="InterPro" id="IPR000749">
    <property type="entry name" value="ATP-guanido_PTrfase"/>
</dbReference>
<dbReference type="SUPFAM" id="SSF55931">
    <property type="entry name" value="Glutamine synthetase/guanido kinase"/>
    <property type="match status" value="1"/>
</dbReference>
<feature type="region of interest" description="Disordered" evidence="2">
    <location>
        <begin position="137"/>
        <end position="158"/>
    </location>
</feature>
<keyword evidence="4" id="KW-0808">Transferase</keyword>
<dbReference type="InterPro" id="IPR036802">
    <property type="entry name" value="ATP-guanido_PTrfase_N_sf"/>
</dbReference>
<dbReference type="Proteomes" id="UP001162480">
    <property type="component" value="Chromosome 5"/>
</dbReference>
<dbReference type="EMBL" id="OX597818">
    <property type="protein sequence ID" value="CAI9723002.1"/>
    <property type="molecule type" value="Genomic_DNA"/>
</dbReference>
<dbReference type="AlphaFoldDB" id="A0AA36AY21"/>
<evidence type="ECO:0000313" key="5">
    <source>
        <dbReference type="Proteomes" id="UP001162480"/>
    </source>
</evidence>
<keyword evidence="4" id="KW-0418">Kinase</keyword>
<keyword evidence="5" id="KW-1185">Reference proteome</keyword>
<proteinExistence type="inferred from homology"/>
<gene>
    <name evidence="4" type="ORF">OCTVUL_1B003330</name>
</gene>
<evidence type="ECO:0000313" key="4">
    <source>
        <dbReference type="EMBL" id="CAI9723002.1"/>
    </source>
</evidence>
<dbReference type="PANTHER" id="PTHR11547:SF38">
    <property type="entry name" value="ARGININE KINASE 1-RELATED"/>
    <property type="match status" value="1"/>
</dbReference>
<dbReference type="GO" id="GO:0004111">
    <property type="term" value="F:creatine kinase activity"/>
    <property type="evidence" value="ECO:0007669"/>
    <property type="project" value="InterPro"/>
</dbReference>
<dbReference type="PANTHER" id="PTHR11547">
    <property type="entry name" value="ARGININE OR CREATINE KINASE"/>
    <property type="match status" value="1"/>
</dbReference>